<gene>
    <name evidence="2" type="ORF">LHCIRMBIA951_00482</name>
</gene>
<reference evidence="2" key="1">
    <citation type="submission" date="2013-09" db="EMBL/GenBank/DDBJ databases">
        <title>Draft Genome Sequence of five Lactobacillus helveticus strains CIRM-BIA 101T, 103, 104, 951 and 953 isolated from milk product.</title>
        <authorList>
            <person name="Valence F."/>
            <person name="Chuat V."/>
            <person name="Ma L."/>
            <person name="Creno S."/>
            <person name="Falentin H."/>
            <person name="Lortal S."/>
            <person name="Bizet C."/>
            <person name="Clermont D."/>
            <person name="Loux V."/>
            <person name="Bouchier C."/>
            <person name="Cousin S."/>
        </authorList>
    </citation>
    <scope>NUCLEOTIDE SEQUENCE [LARGE SCALE GENOMIC DNA]</scope>
    <source>
        <strain evidence="2">CIRM-BIA 951</strain>
    </source>
</reference>
<evidence type="ECO:0000256" key="1">
    <source>
        <dbReference type="SAM" id="MobiDB-lite"/>
    </source>
</evidence>
<name>U6F8X5_LACHE</name>
<organism evidence="2 3">
    <name type="scientific">Lactobacillus helveticus CIRM-BIA 951</name>
    <dbReference type="NCBI Taxonomy" id="1226334"/>
    <lineage>
        <taxon>Bacteria</taxon>
        <taxon>Bacillati</taxon>
        <taxon>Bacillota</taxon>
        <taxon>Bacilli</taxon>
        <taxon>Lactobacillales</taxon>
        <taxon>Lactobacillaceae</taxon>
        <taxon>Lactobacillus</taxon>
    </lineage>
</organism>
<dbReference type="AlphaFoldDB" id="U6F8X5"/>
<dbReference type="Proteomes" id="UP000017248">
    <property type="component" value="Unassembled WGS sequence"/>
</dbReference>
<feature type="region of interest" description="Disordered" evidence="1">
    <location>
        <begin position="24"/>
        <end position="43"/>
    </location>
</feature>
<dbReference type="EMBL" id="CBUK010000134">
    <property type="protein sequence ID" value="CDI59045.1"/>
    <property type="molecule type" value="Genomic_DNA"/>
</dbReference>
<dbReference type="RefSeq" id="WP_023191177.1">
    <property type="nucleotide sequence ID" value="NZ_HG530883.1"/>
</dbReference>
<protein>
    <submittedName>
        <fullName evidence="2">Uncharacterized protein</fullName>
    </submittedName>
</protein>
<proteinExistence type="predicted"/>
<accession>U6F8X5</accession>
<keyword evidence="3" id="KW-1185">Reference proteome</keyword>
<comment type="caution">
    <text evidence="2">The sequence shown here is derived from an EMBL/GenBank/DDBJ whole genome shotgun (WGS) entry which is preliminary data.</text>
</comment>
<evidence type="ECO:0000313" key="2">
    <source>
        <dbReference type="EMBL" id="CDI59045.1"/>
    </source>
</evidence>
<dbReference type="HOGENOM" id="CLU_1553323_0_0_9"/>
<feature type="compositionally biased region" description="Basic residues" evidence="1">
    <location>
        <begin position="28"/>
        <end position="43"/>
    </location>
</feature>
<sequence>MTLTASLALFGAVAPAINTVNNVQAATHHTKKSKKHGKKRKSVKIPYQIVRGSQPVQVYVTKNTPALAYNLATGKMHHTKLGASQTVTIYPGTHNTWIVTTGIDNAWDLKHYRFVITQQSGWYITKDELNRRTQNARNRFNNSLEAREGRDQVNAWRNKLNQDGTNIRNWIG</sequence>
<evidence type="ECO:0000313" key="3">
    <source>
        <dbReference type="Proteomes" id="UP000017248"/>
    </source>
</evidence>